<dbReference type="OrthoDB" id="2152029at2759"/>
<dbReference type="InParanoid" id="E9ECA5"/>
<dbReference type="HOGENOM" id="CLU_1586874_0_0_1"/>
<dbReference type="Proteomes" id="UP000002499">
    <property type="component" value="Unassembled WGS sequence"/>
</dbReference>
<dbReference type="GeneID" id="19251814"/>
<gene>
    <name evidence="1" type="ORF">MAC_07503</name>
</gene>
<dbReference type="eggNOG" id="KOG1515">
    <property type="taxonomic scope" value="Eukaryota"/>
</dbReference>
<organism evidence="2">
    <name type="scientific">Metarhizium acridum (strain CQMa 102)</name>
    <dbReference type="NCBI Taxonomy" id="655827"/>
    <lineage>
        <taxon>Eukaryota</taxon>
        <taxon>Fungi</taxon>
        <taxon>Dikarya</taxon>
        <taxon>Ascomycota</taxon>
        <taxon>Pezizomycotina</taxon>
        <taxon>Sordariomycetes</taxon>
        <taxon>Hypocreomycetidae</taxon>
        <taxon>Hypocreales</taxon>
        <taxon>Clavicipitaceae</taxon>
        <taxon>Metarhizium</taxon>
    </lineage>
</organism>
<evidence type="ECO:0000313" key="2">
    <source>
        <dbReference type="Proteomes" id="UP000002499"/>
    </source>
</evidence>
<keyword evidence="2" id="KW-1185">Reference proteome</keyword>
<sequence>MSPKAPPEPLSLAGKLDLIPGVLSLLAAGFVAATTGLWRTERDAPAYYVHAAYALLRKSTERYSLAQLQWNLPSTDQVYEQYARSARIKPQTVVLGHGAKGHRVGDKNAKNVLIWYHGTCRAFPCELVWRIPGGGFGMAANITFFEFWEKLIVSARTKNKDLAVFALS</sequence>
<dbReference type="KEGG" id="maw:19251814"/>
<dbReference type="EMBL" id="GL698547">
    <property type="protein sequence ID" value="EFY86425.1"/>
    <property type="molecule type" value="Genomic_DNA"/>
</dbReference>
<proteinExistence type="predicted"/>
<evidence type="ECO:0000313" key="1">
    <source>
        <dbReference type="EMBL" id="EFY86425.1"/>
    </source>
</evidence>
<reference evidence="1 2" key="1">
    <citation type="journal article" date="2011" name="PLoS Genet.">
        <title>Genome sequencing and comparative transcriptomics of the model entomopathogenic fungi Metarhizium anisopliae and M. acridum.</title>
        <authorList>
            <person name="Gao Q."/>
            <person name="Jin K."/>
            <person name="Ying S.H."/>
            <person name="Zhang Y."/>
            <person name="Xiao G."/>
            <person name="Shang Y."/>
            <person name="Duan Z."/>
            <person name="Hu X."/>
            <person name="Xie X.Q."/>
            <person name="Zhou G."/>
            <person name="Peng G."/>
            <person name="Luo Z."/>
            <person name="Huang W."/>
            <person name="Wang B."/>
            <person name="Fang W."/>
            <person name="Wang S."/>
            <person name="Zhong Y."/>
            <person name="Ma L.J."/>
            <person name="St Leger R.J."/>
            <person name="Zhao G.P."/>
            <person name="Pei Y."/>
            <person name="Feng M.G."/>
            <person name="Xia Y."/>
            <person name="Wang C."/>
        </authorList>
    </citation>
    <scope>NUCLEOTIDE SEQUENCE [LARGE SCALE GENOMIC DNA]</scope>
    <source>
        <strain evidence="1 2">CQMa 102</strain>
    </source>
</reference>
<name>E9ECA5_METAQ</name>
<protein>
    <submittedName>
        <fullName evidence="1">Lipase/thioesterase family protein</fullName>
    </submittedName>
</protein>
<dbReference type="RefSeq" id="XP_007813843.1">
    <property type="nucleotide sequence ID" value="XM_007815652.1"/>
</dbReference>
<dbReference type="AlphaFoldDB" id="E9ECA5"/>
<dbReference type="OMA" id="KSTERYS"/>
<accession>E9ECA5</accession>